<dbReference type="EMBL" id="AZHD01000003">
    <property type="protein sequence ID" value="OAA65774.1"/>
    <property type="molecule type" value="Genomic_DNA"/>
</dbReference>
<evidence type="ECO:0000313" key="3">
    <source>
        <dbReference type="Proteomes" id="UP000076874"/>
    </source>
</evidence>
<proteinExistence type="predicted"/>
<protein>
    <submittedName>
        <fullName evidence="2">Uncharacterized protein</fullName>
    </submittedName>
</protein>
<comment type="caution">
    <text evidence="2">The sequence shown here is derived from an EMBL/GenBank/DDBJ whole genome shotgun (WGS) entry which is preliminary data.</text>
</comment>
<organism evidence="2 3">
    <name type="scientific">Niveomyces insectorum RCEF 264</name>
    <dbReference type="NCBI Taxonomy" id="1081102"/>
    <lineage>
        <taxon>Eukaryota</taxon>
        <taxon>Fungi</taxon>
        <taxon>Dikarya</taxon>
        <taxon>Ascomycota</taxon>
        <taxon>Pezizomycotina</taxon>
        <taxon>Sordariomycetes</taxon>
        <taxon>Hypocreomycetidae</taxon>
        <taxon>Hypocreales</taxon>
        <taxon>Cordycipitaceae</taxon>
        <taxon>Niveomyces</taxon>
    </lineage>
</organism>
<dbReference type="AlphaFoldDB" id="A0A167Y338"/>
<gene>
    <name evidence="2" type="ORF">SPI_02561</name>
</gene>
<feature type="region of interest" description="Disordered" evidence="1">
    <location>
        <begin position="33"/>
        <end position="159"/>
    </location>
</feature>
<feature type="compositionally biased region" description="Acidic residues" evidence="1">
    <location>
        <begin position="67"/>
        <end position="102"/>
    </location>
</feature>
<evidence type="ECO:0000256" key="1">
    <source>
        <dbReference type="SAM" id="MobiDB-lite"/>
    </source>
</evidence>
<keyword evidence="3" id="KW-1185">Reference proteome</keyword>
<dbReference type="Proteomes" id="UP000076874">
    <property type="component" value="Unassembled WGS sequence"/>
</dbReference>
<evidence type="ECO:0000313" key="2">
    <source>
        <dbReference type="EMBL" id="OAA65774.1"/>
    </source>
</evidence>
<reference evidence="2 3" key="1">
    <citation type="journal article" date="2016" name="Genome Biol. Evol.">
        <title>Divergent and convergent evolution of fungal pathogenicity.</title>
        <authorList>
            <person name="Shang Y."/>
            <person name="Xiao G."/>
            <person name="Zheng P."/>
            <person name="Cen K."/>
            <person name="Zhan S."/>
            <person name="Wang C."/>
        </authorList>
    </citation>
    <scope>NUCLEOTIDE SEQUENCE [LARGE SCALE GENOMIC DNA]</scope>
    <source>
        <strain evidence="2 3">RCEF 264</strain>
    </source>
</reference>
<name>A0A167Y338_9HYPO</name>
<feature type="compositionally biased region" description="Low complexity" evidence="1">
    <location>
        <begin position="117"/>
        <end position="141"/>
    </location>
</feature>
<accession>A0A167Y338</accession>
<sequence length="174" mass="18596">MFITIQTVTQDCNTHEDLPTVFSGYDADAESMCGRAPRGPSQSGYDADAESVSGLESHGPVQAGYDADAESMADTWDEFTDQFELESSLEDESDWNPEDEESWLSYHESPTPVSSGFSDDGSSLPSNSESPSSTSFSSLEGGAPLLNASETDSASEDGGAPLWQVYVVHIFRAG</sequence>